<evidence type="ECO:0000313" key="2">
    <source>
        <dbReference type="Proteomes" id="UP000045285"/>
    </source>
</evidence>
<organism evidence="1 2">
    <name type="scientific">Mesorhizobium plurifarium</name>
    <dbReference type="NCBI Taxonomy" id="69974"/>
    <lineage>
        <taxon>Bacteria</taxon>
        <taxon>Pseudomonadati</taxon>
        <taxon>Pseudomonadota</taxon>
        <taxon>Alphaproteobacteria</taxon>
        <taxon>Hyphomicrobiales</taxon>
        <taxon>Phyllobacteriaceae</taxon>
        <taxon>Mesorhizobium</taxon>
    </lineage>
</organism>
<reference evidence="2" key="1">
    <citation type="submission" date="2014-08" db="EMBL/GenBank/DDBJ databases">
        <authorList>
            <person name="Moulin L."/>
        </authorList>
    </citation>
    <scope>NUCLEOTIDE SEQUENCE [LARGE SCALE GENOMIC DNA]</scope>
</reference>
<dbReference type="AlphaFoldDB" id="A0A090E5P6"/>
<dbReference type="EMBL" id="CCMZ01000044">
    <property type="protein sequence ID" value="CDX24912.1"/>
    <property type="molecule type" value="Genomic_DNA"/>
</dbReference>
<sequence>MVFGLGGIGLNEIPGLMIIGVDLNNDKKEVQHVVGRHHVSTSSRGRCDSEVIGHFEQASSNETKIARRSMRIGSEDCYRLM</sequence>
<evidence type="ECO:0000313" key="1">
    <source>
        <dbReference type="EMBL" id="CDX24912.1"/>
    </source>
</evidence>
<proteinExistence type="predicted"/>
<dbReference type="Proteomes" id="UP000045285">
    <property type="component" value="Unassembled WGS sequence"/>
</dbReference>
<keyword evidence="2" id="KW-1185">Reference proteome</keyword>
<accession>A0A090E5P6</accession>
<gene>
    <name evidence="1" type="ORF">MPL3356_490008</name>
</gene>
<name>A0A090E5P6_MESPL</name>
<protein>
    <submittedName>
        <fullName evidence="1">Uncharacterized protein</fullName>
    </submittedName>
</protein>